<dbReference type="GO" id="GO:0052381">
    <property type="term" value="F:tRNA dimethylallyltransferase activity"/>
    <property type="evidence" value="ECO:0007669"/>
    <property type="project" value="UniProtKB-UniRule"/>
</dbReference>
<evidence type="ECO:0000256" key="5">
    <source>
        <dbReference type="PIRNR" id="PIRNR039110"/>
    </source>
</evidence>
<dbReference type="Pfam" id="PF01715">
    <property type="entry name" value="IPPT"/>
    <property type="match status" value="1"/>
</dbReference>
<dbReference type="GeneID" id="64856048"/>
<dbReference type="InterPro" id="IPR018022">
    <property type="entry name" value="IPT"/>
</dbReference>
<dbReference type="Proteomes" id="UP000644660">
    <property type="component" value="Unassembled WGS sequence"/>
</dbReference>
<dbReference type="PANTHER" id="PTHR11088:SF89">
    <property type="entry name" value="TRNA DIMETHYLALLYLTRANSFERASE"/>
    <property type="match status" value="1"/>
</dbReference>
<keyword evidence="9" id="KW-1185">Reference proteome</keyword>
<dbReference type="RefSeq" id="XP_041404945.1">
    <property type="nucleotide sequence ID" value="XM_041549011.1"/>
</dbReference>
<dbReference type="Gene3D" id="3.40.50.300">
    <property type="entry name" value="P-loop containing nucleotide triphosphate hydrolases"/>
    <property type="match status" value="1"/>
</dbReference>
<dbReference type="PIRSF" id="PIRSF039110">
    <property type="entry name" value="IPP_transferase"/>
    <property type="match status" value="1"/>
</dbReference>
<evidence type="ECO:0000256" key="6">
    <source>
        <dbReference type="RuleBase" id="RU003783"/>
    </source>
</evidence>
<reference evidence="8 9" key="1">
    <citation type="submission" date="2020-05" db="EMBL/GenBank/DDBJ databases">
        <authorList>
            <person name="Casaregola S."/>
            <person name="Devillers H."/>
            <person name="Grondin C."/>
        </authorList>
    </citation>
    <scope>NUCLEOTIDE SEQUENCE [LARGE SCALE GENOMIC DNA]</scope>
    <source>
        <strain evidence="8 9">CLIB 1767</strain>
    </source>
</reference>
<evidence type="ECO:0000256" key="4">
    <source>
        <dbReference type="ARBA" id="ARBA00022840"/>
    </source>
</evidence>
<dbReference type="HAMAP" id="MF_00185">
    <property type="entry name" value="IPP_trans"/>
    <property type="match status" value="1"/>
</dbReference>
<protein>
    <recommendedName>
        <fullName evidence="5 6">tRNA dimethylallyltransferase</fullName>
        <ecNumber evidence="5 6">2.5.1.75</ecNumber>
    </recommendedName>
</protein>
<evidence type="ECO:0000256" key="7">
    <source>
        <dbReference type="RuleBase" id="RU003785"/>
    </source>
</evidence>
<dbReference type="Gene3D" id="3.30.160.60">
    <property type="entry name" value="Classic Zinc Finger"/>
    <property type="match status" value="1"/>
</dbReference>
<sequence>MLGRTLYNNTLTAMKQKVIVIAGTTGVGKSQLAVELATRYNGEIINSDTMQVYRDIPIVSNKHPMVERNGIPHHVMDFLPWDKEYYLHQFEIDARRAIDDIISRGKLPIIVGGTHYYLQFLFDKYINTATTKNDDDDVNHLETNSIREVAESEQIILDSKDKNKIFNTLQEIDPKIASRYHPNDERRVRRMLEIYFTTGNRPSELFAAQTKQLRYDTLFLWLYSDPVALDIRLDSRVDDMVKAGALAEIDQLYNFYLSQPEHNDHGGVWQVIGFKEFLPWLKDGKRNEKLWNEGVDMMKLHTRQYARRQIKWIQKMLIPDIGGDIFVLDATDLTQWHQVVGDRASDITSIFLNIKKNDDINKIRAPKELMHLISDEQTVGKKRGISNEDCQHFTCEICKDHDGNGLVAIGSKQWATHLKSRRHKGNLTRGSKKAAYEKWKLTQQNNTQ</sequence>
<dbReference type="PANTHER" id="PTHR11088">
    <property type="entry name" value="TRNA DIMETHYLALLYLTRANSFERASE"/>
    <property type="match status" value="1"/>
</dbReference>
<comment type="catalytic activity">
    <reaction evidence="5 6">
        <text>adenosine(37) in tRNA + dimethylallyl diphosphate = N(6)-dimethylallyladenosine(37) in tRNA + diphosphate</text>
        <dbReference type="Rhea" id="RHEA:26482"/>
        <dbReference type="Rhea" id="RHEA-COMP:10162"/>
        <dbReference type="Rhea" id="RHEA-COMP:10375"/>
        <dbReference type="ChEBI" id="CHEBI:33019"/>
        <dbReference type="ChEBI" id="CHEBI:57623"/>
        <dbReference type="ChEBI" id="CHEBI:74411"/>
        <dbReference type="ChEBI" id="CHEBI:74415"/>
        <dbReference type="EC" id="2.5.1.75"/>
    </reaction>
</comment>
<organism evidence="8 9">
    <name type="scientific">Maudiozyma barnettii</name>
    <dbReference type="NCBI Taxonomy" id="61262"/>
    <lineage>
        <taxon>Eukaryota</taxon>
        <taxon>Fungi</taxon>
        <taxon>Dikarya</taxon>
        <taxon>Ascomycota</taxon>
        <taxon>Saccharomycotina</taxon>
        <taxon>Saccharomycetes</taxon>
        <taxon>Saccharomycetales</taxon>
        <taxon>Saccharomycetaceae</taxon>
        <taxon>Maudiozyma</taxon>
    </lineage>
</organism>
<dbReference type="GO" id="GO:0005739">
    <property type="term" value="C:mitochondrion"/>
    <property type="evidence" value="ECO:0007669"/>
    <property type="project" value="TreeGrafter"/>
</dbReference>
<comment type="function">
    <text evidence="5">Catalyzes the transfer of a dimethylallyl group onto the adenine at position 37.</text>
</comment>
<dbReference type="EC" id="2.5.1.75" evidence="5 6"/>
<keyword evidence="5" id="KW-0963">Cytoplasm</keyword>
<dbReference type="GO" id="GO:0006400">
    <property type="term" value="P:tRNA modification"/>
    <property type="evidence" value="ECO:0007669"/>
    <property type="project" value="TreeGrafter"/>
</dbReference>
<dbReference type="InterPro" id="IPR039657">
    <property type="entry name" value="Dimethylallyltransferase"/>
</dbReference>
<evidence type="ECO:0000256" key="1">
    <source>
        <dbReference type="ARBA" id="ARBA00005842"/>
    </source>
</evidence>
<dbReference type="AlphaFoldDB" id="A0A8H2VCS2"/>
<evidence type="ECO:0000313" key="8">
    <source>
        <dbReference type="EMBL" id="CAB4252907.1"/>
    </source>
</evidence>
<accession>A0A8H2VCS2</accession>
<gene>
    <name evidence="8" type="ORF">KABA2_02S07194</name>
</gene>
<dbReference type="InterPro" id="IPR027417">
    <property type="entry name" value="P-loop_NTPase"/>
</dbReference>
<dbReference type="NCBIfam" id="TIGR00174">
    <property type="entry name" value="miaA"/>
    <property type="match status" value="1"/>
</dbReference>
<evidence type="ECO:0000313" key="9">
    <source>
        <dbReference type="Proteomes" id="UP000644660"/>
    </source>
</evidence>
<keyword evidence="4 5" id="KW-0067">ATP-binding</keyword>
<comment type="caution">
    <text evidence="8">The sequence shown here is derived from an EMBL/GenBank/DDBJ whole genome shotgun (WGS) entry which is preliminary data.</text>
</comment>
<evidence type="ECO:0000256" key="3">
    <source>
        <dbReference type="ARBA" id="ARBA00022741"/>
    </source>
</evidence>
<comment type="similarity">
    <text evidence="1 5 7">Belongs to the IPP transferase family.</text>
</comment>
<dbReference type="InterPro" id="IPR030666">
    <property type="entry name" value="IPP_transferase_euk"/>
</dbReference>
<dbReference type="EMBL" id="CAEFZW010000002">
    <property type="protein sequence ID" value="CAB4252907.1"/>
    <property type="molecule type" value="Genomic_DNA"/>
</dbReference>
<keyword evidence="2 5" id="KW-0808">Transferase</keyword>
<dbReference type="OrthoDB" id="775260at2759"/>
<keyword evidence="5 6" id="KW-0819">tRNA processing</keyword>
<keyword evidence="3 5" id="KW-0547">Nucleotide-binding</keyword>
<dbReference type="Gene3D" id="1.10.20.140">
    <property type="match status" value="1"/>
</dbReference>
<evidence type="ECO:0000256" key="2">
    <source>
        <dbReference type="ARBA" id="ARBA00022679"/>
    </source>
</evidence>
<proteinExistence type="inferred from homology"/>
<dbReference type="SUPFAM" id="SSF52540">
    <property type="entry name" value="P-loop containing nucleoside triphosphate hydrolases"/>
    <property type="match status" value="2"/>
</dbReference>
<name>A0A8H2VCS2_9SACH</name>
<dbReference type="GO" id="GO:0005524">
    <property type="term" value="F:ATP binding"/>
    <property type="evidence" value="ECO:0007669"/>
    <property type="project" value="UniProtKB-UniRule"/>
</dbReference>